<feature type="coiled-coil region" evidence="4">
    <location>
        <begin position="586"/>
        <end position="629"/>
    </location>
</feature>
<feature type="region of interest" description="Disordered" evidence="5">
    <location>
        <begin position="1223"/>
        <end position="1242"/>
    </location>
</feature>
<dbReference type="InterPro" id="IPR012929">
    <property type="entry name" value="Nucleoprot-TPR/MLP1-2_dom"/>
</dbReference>
<evidence type="ECO:0000256" key="3">
    <source>
        <dbReference type="ARBA" id="ARBA00023242"/>
    </source>
</evidence>
<feature type="compositionally biased region" description="Polar residues" evidence="5">
    <location>
        <begin position="300"/>
        <end position="319"/>
    </location>
</feature>
<keyword evidence="10" id="KW-1185">Reference proteome</keyword>
<evidence type="ECO:0000259" key="8">
    <source>
        <dbReference type="Pfam" id="PF25785"/>
    </source>
</evidence>
<feature type="compositionally biased region" description="Gly residues" evidence="5">
    <location>
        <begin position="2178"/>
        <end position="2196"/>
    </location>
</feature>
<feature type="region of interest" description="Disordered" evidence="5">
    <location>
        <begin position="1429"/>
        <end position="1450"/>
    </location>
</feature>
<dbReference type="Pfam" id="PF25481">
    <property type="entry name" value="Nucleoprot-TPR"/>
    <property type="match status" value="1"/>
</dbReference>
<feature type="region of interest" description="Disordered" evidence="5">
    <location>
        <begin position="948"/>
        <end position="983"/>
    </location>
</feature>
<dbReference type="Pfam" id="PF07926">
    <property type="entry name" value="TPR_MLP1_2"/>
    <property type="match status" value="1"/>
</dbReference>
<dbReference type="Gene3D" id="1.10.287.1490">
    <property type="match status" value="1"/>
</dbReference>
<dbReference type="GO" id="GO:0006606">
    <property type="term" value="P:protein import into nucleus"/>
    <property type="evidence" value="ECO:0007669"/>
    <property type="project" value="InterPro"/>
</dbReference>
<feature type="compositionally biased region" description="Polar residues" evidence="5">
    <location>
        <begin position="2075"/>
        <end position="2090"/>
    </location>
</feature>
<dbReference type="Pfam" id="PF25785">
    <property type="entry name" value="TPR"/>
    <property type="match status" value="1"/>
</dbReference>
<evidence type="ECO:0000259" key="6">
    <source>
        <dbReference type="Pfam" id="PF07926"/>
    </source>
</evidence>
<keyword evidence="3" id="KW-0539">Nucleus</keyword>
<feature type="compositionally biased region" description="Polar residues" evidence="5">
    <location>
        <begin position="1913"/>
        <end position="1951"/>
    </location>
</feature>
<feature type="compositionally biased region" description="Polar residues" evidence="5">
    <location>
        <begin position="1995"/>
        <end position="2023"/>
    </location>
</feature>
<feature type="region of interest" description="Disordered" evidence="5">
    <location>
        <begin position="1463"/>
        <end position="1486"/>
    </location>
</feature>
<feature type="domain" description="NUA/TPR/MLP1-2-like" evidence="8">
    <location>
        <begin position="487"/>
        <end position="598"/>
    </location>
</feature>
<feature type="compositionally biased region" description="Basic and acidic residues" evidence="5">
    <location>
        <begin position="1463"/>
        <end position="1479"/>
    </location>
</feature>
<dbReference type="PANTHER" id="PTHR18898">
    <property type="entry name" value="NUCLEOPROTEIN TPR-RELATED"/>
    <property type="match status" value="1"/>
</dbReference>
<evidence type="ECO:0000313" key="9">
    <source>
        <dbReference type="EMBL" id="KAK3168797.1"/>
    </source>
</evidence>
<sequence>MAAAELDVARLSTFCSVPQESINTLLDAPTADLVRGLLENISAKARDYNNLTSEKLRLGVELENAVRGAESKSRVLKGAIDKGHKEAADLRQKLQAEETARASVETELENLRTSTSNSTSEISTLKTRIESLESSNRDTLSLLDSKTTAYDTLAQELNAQHQKTIELRREVSSLEQSVQSANAASASTKYQEQGLQQEVESLKRNNDWLDKELKTKSEEFTKYRKEKGLRIAELQRQYDEATSAVEAANRTETTLRRRLDEVSQKADDSFSRIQQMQEEAAKRDQAFRVELDAANRLTELTRNSATTERQRQQDLSAQLESAKDDASEQLGRLSAELETEHGEREAAEAKIAELEVHIEQLQAELSAAQAQAQQPQSAHQGINGYPPGSPARGASTPLGSPRPKGGLSLTQMYSNYNELKGNLDFEKRRNEQLSSSLDDMIQDLENRQPEIEEMRSDHTRLESEIAEMSSLIDIVSKERDQAVKGAKKWEGQVEAKITEGEVLRQQLRDLSSQVKVFLMEVHLRDQGLGDIGVEGRAQLNRMAHGQFDEEAVEGSTDTDRFISANLVTFRNIVELQEQNTNLLKITRELGERMEHEEAVKKQLEDTRNWDELQQKYERCKDEVKSLVTQSQSYIRERDMFRRMLAHRGQMPAGSDLNSLFGESINGDGAPTTPRPAGVMDSIEDSPSAKDLADYAKLYKDMQAHFDAYRNEAATDRSTLKEQVDSLSRLNGELRSEAARSSSQVTLAHERYDMLNANYSMLKNENAELQRRSQYLSENAGKQEMRVQQVAEDLVEAKGLLDSMRNETANLKAEKDFWKTIEKRLTEDNENLLNERARLNALNANLQNLQNEREHSDTEARRRLQTQVDNLEKDLQTTKSKLSEETEENRRLAQRREYDHEQSQKRIDDLVSSLGTIREQLVAANTTKDHLSTRVDELAIELRSAEERVSVLQPTPTPRLDATNGDGSERPSADGEDSSLSKEQELAVQVSELKRDLDLARTELENVKGQVEQYKAISQASEEELSSLNETQDLYRQECDKLIEEKDSKIKDLEQRVEDTTAELAATNSELSDLRNEQSENGRRLDEQKKTFEADLAKLKDDADRHAAAAAYYQEDLKAQANIAQQAQQNYESELIKHGDAAKALQKVRADYNELTLKVAGIKAEAESARTSLSQSEESWAESRERYERELAELKANRENLSAQNNRLHQQLENVTAQISTLNRRVSGEGETAGETAGDDVPASNLENLQEVINYLRREKAIVDVQLELSNQGEKRLKQQLDYTQSQLDDTRLRLNQQMRVEADSQRTSLDHNKLMETINELNTFRESSVTLRAESRQAQAALATRMKEVEELTARIEPLRAEILELKNERETKEGENKLLKENSDRWQQRAQNVLQKYDRVDPAELEALKEQVKTLETERDELLSSRQMLQEQAENAETQISQAQDQSNEKIETMRARLTDQFKARSKTLSDRIKERDSALQTAVTEKQDLEQRLAGLSGLQQELDTAKAERDAAVEKAGTQPAAADANTHDGSEDGQVNEGEPSKISQADLQAAQDKVAAAEARANQEASEATNLRNQLDASRSRIAELEVQINQMHESINASKAELAQLRPAQQQQANLQGNRETEEQMKKLREDLAQAQQDAENLRTTASVNASFANAPTEDGSKSVAAQVAEHVEAIRAELEARHNERVRAVDETLRKRTDVMKANLTKKLTEGKAQIRQSLAAEHEQALQALKTQHEQEMEQLRVRHKDELEELQRNLDKEHQTTQTANGESNVKSEGETHRGPYQPSEAEIRTLVASNDVLRGILRGNVNAQVNKMKGELSAQLKEEHDKSLTERIAEVQTKANSAKDHAVMMEGKKTALQVNLASNKLKIAQFKIDLVDKAAKETPQKAVVEVWTNVKDAKPPTQPANVISPPQQDTSKGQKLPVNVTSGQPNPFAPSATQQKPPATIQGQPNPFAQPQQPPATMQGQPNLSAGSTARQKPREGALQVQPNPFSPSTSQFKPTQALGQVQQPSGVSTFGRPTPATSPHPSSPKRQQSPSQQPKPAQQSSTFANSNQGPVQQAPPPQQRSNTPPKPTQGTTNHHPNAGTGPGVLRGLQQSGLPMARGGSLRGNASVRGRGSGIPRGGPQAISTRGGPGQQAGRGSPTSNLNAGAKQFVPGNKRPRDDTQDGQQGGDGGNGKRIRGGGGGQ</sequence>
<evidence type="ECO:0000256" key="4">
    <source>
        <dbReference type="SAM" id="Coils"/>
    </source>
</evidence>
<evidence type="ECO:0000256" key="2">
    <source>
        <dbReference type="ARBA" id="ARBA00023054"/>
    </source>
</evidence>
<evidence type="ECO:0000256" key="1">
    <source>
        <dbReference type="ARBA" id="ARBA00004123"/>
    </source>
</evidence>
<dbReference type="InterPro" id="IPR057577">
    <property type="entry name" value="Nucleoprot-TPR/MLP1_dom"/>
</dbReference>
<feature type="compositionally biased region" description="Polar residues" evidence="5">
    <location>
        <begin position="1769"/>
        <end position="1778"/>
    </location>
</feature>
<name>A0AAD9Z1V5_9LECA</name>
<feature type="coiled-coil region" evidence="4">
    <location>
        <begin position="87"/>
        <end position="114"/>
    </location>
</feature>
<feature type="compositionally biased region" description="Basic and acidic residues" evidence="5">
    <location>
        <begin position="966"/>
        <end position="983"/>
    </location>
</feature>
<organism evidence="9 10">
    <name type="scientific">Lepraria neglecta</name>
    <dbReference type="NCBI Taxonomy" id="209136"/>
    <lineage>
        <taxon>Eukaryota</taxon>
        <taxon>Fungi</taxon>
        <taxon>Dikarya</taxon>
        <taxon>Ascomycota</taxon>
        <taxon>Pezizomycotina</taxon>
        <taxon>Lecanoromycetes</taxon>
        <taxon>OSLEUM clade</taxon>
        <taxon>Lecanoromycetidae</taxon>
        <taxon>Lecanorales</taxon>
        <taxon>Lecanorineae</taxon>
        <taxon>Stereocaulaceae</taxon>
        <taxon>Lepraria</taxon>
    </lineage>
</organism>
<evidence type="ECO:0008006" key="11">
    <source>
        <dbReference type="Google" id="ProtNLM"/>
    </source>
</evidence>
<feature type="coiled-coil region" evidence="4">
    <location>
        <begin position="192"/>
        <end position="279"/>
    </location>
</feature>
<feature type="compositionally biased region" description="Polar residues" evidence="5">
    <location>
        <begin position="1429"/>
        <end position="1447"/>
    </location>
</feature>
<feature type="region of interest" description="Disordered" evidence="5">
    <location>
        <begin position="1763"/>
        <end position="1793"/>
    </location>
</feature>
<keyword evidence="2 4" id="KW-0175">Coiled coil</keyword>
<feature type="compositionally biased region" description="Low complexity" evidence="5">
    <location>
        <begin position="1956"/>
        <end position="1976"/>
    </location>
</feature>
<feature type="region of interest" description="Disordered" evidence="5">
    <location>
        <begin position="1506"/>
        <end position="1577"/>
    </location>
</feature>
<dbReference type="GO" id="GO:0006406">
    <property type="term" value="P:mRNA export from nucleus"/>
    <property type="evidence" value="ECO:0007669"/>
    <property type="project" value="TreeGrafter"/>
</dbReference>
<comment type="caution">
    <text evidence="9">The sequence shown here is derived from an EMBL/GenBank/DDBJ whole genome shotgun (WGS) entry which is preliminary data.</text>
</comment>
<feature type="compositionally biased region" description="Low complexity" evidence="5">
    <location>
        <begin position="1549"/>
        <end position="1573"/>
    </location>
</feature>
<dbReference type="GO" id="GO:0005643">
    <property type="term" value="C:nuclear pore"/>
    <property type="evidence" value="ECO:0007669"/>
    <property type="project" value="TreeGrafter"/>
</dbReference>
<feature type="compositionally biased region" description="Low complexity" evidence="5">
    <location>
        <begin position="2038"/>
        <end position="2056"/>
    </location>
</feature>
<dbReference type="EMBL" id="JASNWA010000010">
    <property type="protein sequence ID" value="KAK3168797.1"/>
    <property type="molecule type" value="Genomic_DNA"/>
</dbReference>
<reference evidence="9" key="1">
    <citation type="submission" date="2022-11" db="EMBL/GenBank/DDBJ databases">
        <title>Chromosomal genome sequence assembly and mating type (MAT) locus characterization of the leprose asexual lichenized fungus Lepraria neglecta (Nyl.) Erichsen.</title>
        <authorList>
            <person name="Allen J.L."/>
            <person name="Pfeffer B."/>
        </authorList>
    </citation>
    <scope>NUCLEOTIDE SEQUENCE</scope>
    <source>
        <strain evidence="9">Allen 5258</strain>
    </source>
</reference>
<feature type="region of interest" description="Disordered" evidence="5">
    <location>
        <begin position="873"/>
        <end position="904"/>
    </location>
</feature>
<dbReference type="PANTHER" id="PTHR18898:SF2">
    <property type="entry name" value="NUCLEOPROTEIN TPR"/>
    <property type="match status" value="1"/>
</dbReference>
<feature type="region of interest" description="Disordered" evidence="5">
    <location>
        <begin position="300"/>
        <end position="329"/>
    </location>
</feature>
<feature type="domain" description="Nucleoprotein TPR/MLP1-2" evidence="6">
    <location>
        <begin position="1086"/>
        <end position="1214"/>
    </location>
</feature>
<evidence type="ECO:0000313" key="10">
    <source>
        <dbReference type="Proteomes" id="UP001276659"/>
    </source>
</evidence>
<feature type="region of interest" description="Disordered" evidence="5">
    <location>
        <begin position="1906"/>
        <end position="2196"/>
    </location>
</feature>
<feature type="domain" description="Nucleoprotein TPR/MPL1" evidence="7">
    <location>
        <begin position="184"/>
        <end position="261"/>
    </location>
</feature>
<proteinExistence type="predicted"/>
<evidence type="ECO:0000259" key="7">
    <source>
        <dbReference type="Pfam" id="PF25481"/>
    </source>
</evidence>
<gene>
    <name evidence="9" type="ORF">OEA41_005245</name>
</gene>
<dbReference type="Proteomes" id="UP001276659">
    <property type="component" value="Unassembled WGS sequence"/>
</dbReference>
<dbReference type="InterPro" id="IPR057974">
    <property type="entry name" value="NUA/TPR/MLP1-2-like_dom"/>
</dbReference>
<comment type="subcellular location">
    <subcellularLocation>
        <location evidence="1">Nucleus</location>
    </subcellularLocation>
</comment>
<feature type="coiled-coil region" evidence="4">
    <location>
        <begin position="416"/>
        <end position="471"/>
    </location>
</feature>
<accession>A0AAD9Z1V5</accession>
<evidence type="ECO:0000256" key="5">
    <source>
        <dbReference type="SAM" id="MobiDB-lite"/>
    </source>
</evidence>
<feature type="region of interest" description="Disordered" evidence="5">
    <location>
        <begin position="372"/>
        <end position="405"/>
    </location>
</feature>
<protein>
    <recommendedName>
        <fullName evidence="11">Nucleoprotein TPR/MLP1 domain-containing protein</fullName>
    </recommendedName>
</protein>
<feature type="compositionally biased region" description="Basic and acidic residues" evidence="5">
    <location>
        <begin position="1506"/>
        <end position="1516"/>
    </location>
</feature>
<dbReference type="GO" id="GO:0017056">
    <property type="term" value="F:structural constituent of nuclear pore"/>
    <property type="evidence" value="ECO:0007669"/>
    <property type="project" value="TreeGrafter"/>
</dbReference>